<dbReference type="HOGENOM" id="CLU_2180246_0_0_9"/>
<dbReference type="Proteomes" id="UP000004315">
    <property type="component" value="Unassembled WGS sequence"/>
</dbReference>
<proteinExistence type="predicted"/>
<dbReference type="RefSeq" id="WP_003864656.1">
    <property type="nucleotide sequence ID" value="NZ_DS996841.1"/>
</dbReference>
<reference evidence="1 2" key="1">
    <citation type="submission" date="2008-11" db="EMBL/GenBank/DDBJ databases">
        <title>Draft genome sequence of Eubacterium biforme (DSM 3989).</title>
        <authorList>
            <person name="Sudarsanam P."/>
            <person name="Ley R."/>
            <person name="Guruge J."/>
            <person name="Turnbaugh P.J."/>
            <person name="Mahowald M."/>
            <person name="Liep D."/>
            <person name="Gordon J."/>
        </authorList>
    </citation>
    <scope>NUCLEOTIDE SEQUENCE [LARGE SCALE GENOMIC DNA]</scope>
    <source>
        <strain evidence="1 2">DSM 3989</strain>
    </source>
</reference>
<protein>
    <recommendedName>
        <fullName evidence="3">Phage protein</fullName>
    </recommendedName>
</protein>
<keyword evidence="2" id="KW-1185">Reference proteome</keyword>
<comment type="caution">
    <text evidence="1">The sequence shown here is derived from an EMBL/GenBank/DDBJ whole genome shotgun (WGS) entry which is preliminary data.</text>
</comment>
<dbReference type="AlphaFoldDB" id="B7C9J3"/>
<dbReference type="STRING" id="518637.EUBIFOR_00851"/>
<sequence length="109" mass="12868">MTYNTRIYNYANLHLEDKQIIQAQLLMLESVEDTITNYTYAKETSTNTLETISFEEGVNALEEAKRNMYNDIVEYMIFAIDSYEDEVNEIDTSDPFYGLYEEMENLENE</sequence>
<accession>B7C9J3</accession>
<organism evidence="1 2">
    <name type="scientific">Holdemanella biformis DSM 3989</name>
    <dbReference type="NCBI Taxonomy" id="518637"/>
    <lineage>
        <taxon>Bacteria</taxon>
        <taxon>Bacillati</taxon>
        <taxon>Bacillota</taxon>
        <taxon>Erysipelotrichia</taxon>
        <taxon>Erysipelotrichales</taxon>
        <taxon>Erysipelotrichaceae</taxon>
        <taxon>Holdemanella</taxon>
    </lineage>
</organism>
<gene>
    <name evidence="1" type="ORF">EUBIFOR_00851</name>
</gene>
<dbReference type="OrthoDB" id="1768779at2"/>
<evidence type="ECO:0000313" key="1">
    <source>
        <dbReference type="EMBL" id="EEC90558.1"/>
    </source>
</evidence>
<evidence type="ECO:0000313" key="2">
    <source>
        <dbReference type="Proteomes" id="UP000004315"/>
    </source>
</evidence>
<name>B7C9J3_9FIRM</name>
<dbReference type="EMBL" id="ABYT01000051">
    <property type="protein sequence ID" value="EEC90558.1"/>
    <property type="molecule type" value="Genomic_DNA"/>
</dbReference>
<evidence type="ECO:0008006" key="3">
    <source>
        <dbReference type="Google" id="ProtNLM"/>
    </source>
</evidence>